<dbReference type="GO" id="GO:0005524">
    <property type="term" value="F:ATP binding"/>
    <property type="evidence" value="ECO:0007669"/>
    <property type="project" value="UniProtKB-KW"/>
</dbReference>
<reference evidence="7" key="2">
    <citation type="journal article" date="2021" name="PeerJ">
        <title>Extensive microbial diversity within the chicken gut microbiome revealed by metagenomics and culture.</title>
        <authorList>
            <person name="Gilroy R."/>
            <person name="Ravi A."/>
            <person name="Getino M."/>
            <person name="Pursley I."/>
            <person name="Horton D.L."/>
            <person name="Alikhan N.F."/>
            <person name="Baker D."/>
            <person name="Gharbi K."/>
            <person name="Hall N."/>
            <person name="Watson M."/>
            <person name="Adriaenssens E.M."/>
            <person name="Foster-Nyarko E."/>
            <person name="Jarju S."/>
            <person name="Secka A."/>
            <person name="Antonio M."/>
            <person name="Oren A."/>
            <person name="Chaudhuri R.R."/>
            <person name="La Ragione R."/>
            <person name="Hildebrand F."/>
            <person name="Pallen M.J."/>
        </authorList>
    </citation>
    <scope>NUCLEOTIDE SEQUENCE</scope>
    <source>
        <strain evidence="7">ChiW17-6978</strain>
    </source>
</reference>
<organism evidence="7 8">
    <name type="scientific">Candidatus Pelethenecus faecipullorum</name>
    <dbReference type="NCBI Taxonomy" id="2840900"/>
    <lineage>
        <taxon>Bacteria</taxon>
        <taxon>Bacillati</taxon>
        <taxon>Mycoplasmatota</taxon>
        <taxon>Mollicutes</taxon>
        <taxon>Candidatus Pelethenecus</taxon>
    </lineage>
</organism>
<dbReference type="NCBIfam" id="NF005491">
    <property type="entry name" value="PRK07105.1"/>
    <property type="match status" value="1"/>
</dbReference>
<dbReference type="InterPro" id="IPR013749">
    <property type="entry name" value="PM/HMP-P_kinase-1"/>
</dbReference>
<dbReference type="EMBL" id="DVLF01000149">
    <property type="protein sequence ID" value="HIT50311.1"/>
    <property type="molecule type" value="Genomic_DNA"/>
</dbReference>
<dbReference type="GO" id="GO:0008478">
    <property type="term" value="F:pyridoxal kinase activity"/>
    <property type="evidence" value="ECO:0007669"/>
    <property type="project" value="UniProtKB-EC"/>
</dbReference>
<evidence type="ECO:0000256" key="5">
    <source>
        <dbReference type="ARBA" id="ARBA00022840"/>
    </source>
</evidence>
<evidence type="ECO:0000313" key="8">
    <source>
        <dbReference type="Proteomes" id="UP000886758"/>
    </source>
</evidence>
<keyword evidence="5" id="KW-0067">ATP-binding</keyword>
<evidence type="ECO:0000256" key="1">
    <source>
        <dbReference type="ARBA" id="ARBA00012104"/>
    </source>
</evidence>
<dbReference type="GO" id="GO:0005829">
    <property type="term" value="C:cytosol"/>
    <property type="evidence" value="ECO:0007669"/>
    <property type="project" value="TreeGrafter"/>
</dbReference>
<dbReference type="EC" id="2.7.1.35" evidence="1"/>
<dbReference type="SUPFAM" id="SSF53613">
    <property type="entry name" value="Ribokinase-like"/>
    <property type="match status" value="1"/>
</dbReference>
<evidence type="ECO:0000259" key="6">
    <source>
        <dbReference type="Pfam" id="PF08543"/>
    </source>
</evidence>
<dbReference type="PANTHER" id="PTHR10534:SF2">
    <property type="entry name" value="PYRIDOXAL KINASE"/>
    <property type="match status" value="1"/>
</dbReference>
<dbReference type="CDD" id="cd01173">
    <property type="entry name" value="pyridoxal_pyridoxamine_kinase"/>
    <property type="match status" value="1"/>
</dbReference>
<reference evidence="7" key="1">
    <citation type="submission" date="2020-10" db="EMBL/GenBank/DDBJ databases">
        <authorList>
            <person name="Gilroy R."/>
        </authorList>
    </citation>
    <scope>NUCLEOTIDE SEQUENCE</scope>
    <source>
        <strain evidence="7">ChiW17-6978</strain>
    </source>
</reference>
<keyword evidence="4 7" id="KW-0418">Kinase</keyword>
<dbReference type="InterPro" id="IPR029056">
    <property type="entry name" value="Ribokinase-like"/>
</dbReference>
<dbReference type="GO" id="GO:0009443">
    <property type="term" value="P:pyridoxal 5'-phosphate salvage"/>
    <property type="evidence" value="ECO:0007669"/>
    <property type="project" value="InterPro"/>
</dbReference>
<dbReference type="PANTHER" id="PTHR10534">
    <property type="entry name" value="PYRIDOXAL KINASE"/>
    <property type="match status" value="1"/>
</dbReference>
<accession>A0A9D1KJ82</accession>
<evidence type="ECO:0000256" key="4">
    <source>
        <dbReference type="ARBA" id="ARBA00022777"/>
    </source>
</evidence>
<evidence type="ECO:0000256" key="2">
    <source>
        <dbReference type="ARBA" id="ARBA00022679"/>
    </source>
</evidence>
<dbReference type="InterPro" id="IPR004625">
    <property type="entry name" value="PyrdxlKinase"/>
</dbReference>
<keyword evidence="3" id="KW-0547">Nucleotide-binding</keyword>
<protein>
    <recommendedName>
        <fullName evidence="1">pyridoxal kinase</fullName>
        <ecNumber evidence="1">2.7.1.35</ecNumber>
    </recommendedName>
</protein>
<dbReference type="AlphaFoldDB" id="A0A9D1KJ82"/>
<keyword evidence="2 7" id="KW-0808">Transferase</keyword>
<dbReference type="Proteomes" id="UP000886758">
    <property type="component" value="Unassembled WGS sequence"/>
</dbReference>
<comment type="caution">
    <text evidence="7">The sequence shown here is derived from an EMBL/GenBank/DDBJ whole genome shotgun (WGS) entry which is preliminary data.</text>
</comment>
<sequence>MKRILTIQDISCVGQCSLTVALPIISAAGVEASVLPTAVLSTHTGGFKNFTFCDLTQEMPKIEKHWNNEKILFDGFYTGYIGSVEQIDFILSIFDSCSKPNALKVVDPCMADHGKLYPGFAPSFPQEMLRLCRRADVLVPNITEACLLTQTPYQEHFSKEELEKLAATLSDLTGASVVLTGVHFSDHELGSLTYDQKAFTYYFTERIPYLFHGTGDCFASAFFASMMRGKTMVDSAQIACEFTVEAIRQTVADRDVHWYGVHFEPALKLLIEKLS</sequence>
<dbReference type="Pfam" id="PF08543">
    <property type="entry name" value="Phos_pyr_kin"/>
    <property type="match status" value="1"/>
</dbReference>
<proteinExistence type="predicted"/>
<evidence type="ECO:0000313" key="7">
    <source>
        <dbReference type="EMBL" id="HIT50311.1"/>
    </source>
</evidence>
<evidence type="ECO:0000256" key="3">
    <source>
        <dbReference type="ARBA" id="ARBA00022741"/>
    </source>
</evidence>
<feature type="domain" description="Pyridoxamine kinase/Phosphomethylpyrimidine kinase" evidence="6">
    <location>
        <begin position="25"/>
        <end position="251"/>
    </location>
</feature>
<name>A0A9D1KJ82_9MOLU</name>
<gene>
    <name evidence="7" type="ORF">IAD46_04725</name>
</gene>
<dbReference type="Gene3D" id="3.40.1190.20">
    <property type="match status" value="1"/>
</dbReference>